<evidence type="ECO:0000313" key="1">
    <source>
        <dbReference type="EMBL" id="EGW32332.1"/>
    </source>
</evidence>
<name>G3AQ11_SPAPN</name>
<sequence>MNKNSVKMTKEYGKFIKELYPRTKKSDPIFRDVTKEFNVVNNSIKYSSIVFHERLFQAYMSLPSPRALFITSDDLNQLVQVFLYASRNFHRLNTETNIKQKPTLAMRKYAKRKLDQRKAYSNMCSKILQDIVEAKLPLTPTERIKMVQLSLFKDRQNIAKYYDQEVQHSHYEPLKYRKFNYETYTQLRKSLPPGTNSNLLLLDLALRNNEMEVVEEIWNSNEYVSGSGVIMLLNYFQTKLNKPDTIDYLIKILHEINSMKSVKAAVIDEVISLLTKMGRINLAQDLVQAAYYSKLDPKKSWVHYSERDYYAWCRSIYHRLMAITKDYEVIAELHPSIKTFLSLAEYHCYTPSSSFSQVRDVLRLMDKTTDIPTSQVFYKLILKGFDIHSKIKDRQDWTIDNLLQITSEIIGEVNTVNSHEAIMDLIKSGDIESLQQLEPNFHVAFKEEETKGEVKTSISADFLDIILDIYVVTLESYYRATEDDRYNDAIMEIKRIKEQHTRKYSIAMHTTHEYSRIIYDETETKKAYLIEAINRVSDIISREDGLED</sequence>
<dbReference type="OMA" id="ATRHDQF"/>
<dbReference type="eggNOG" id="ENOG502RPYD">
    <property type="taxonomic scope" value="Eukaryota"/>
</dbReference>
<evidence type="ECO:0000313" key="2">
    <source>
        <dbReference type="Proteomes" id="UP000000709"/>
    </source>
</evidence>
<organism evidence="2">
    <name type="scientific">Spathaspora passalidarum (strain NRRL Y-27907 / 11-Y1)</name>
    <dbReference type="NCBI Taxonomy" id="619300"/>
    <lineage>
        <taxon>Eukaryota</taxon>
        <taxon>Fungi</taxon>
        <taxon>Dikarya</taxon>
        <taxon>Ascomycota</taxon>
        <taxon>Saccharomycotina</taxon>
        <taxon>Pichiomycetes</taxon>
        <taxon>Debaryomycetaceae</taxon>
        <taxon>Spathaspora</taxon>
    </lineage>
</organism>
<dbReference type="KEGG" id="spaa:SPAPADRAFT_66958"/>
<keyword evidence="2" id="KW-1185">Reference proteome</keyword>
<accession>G3AQ11</accession>
<dbReference type="STRING" id="619300.G3AQ11"/>
<proteinExistence type="predicted"/>
<protein>
    <recommendedName>
        <fullName evidence="3">Mitochondrial group I intron splicing factor CCM1</fullName>
    </recommendedName>
</protein>
<evidence type="ECO:0008006" key="3">
    <source>
        <dbReference type="Google" id="ProtNLM"/>
    </source>
</evidence>
<dbReference type="HOGENOM" id="CLU_417961_0_0_1"/>
<dbReference type="OrthoDB" id="4017550at2759"/>
<reference evidence="1 2" key="1">
    <citation type="journal article" date="2011" name="Proc. Natl. Acad. Sci. U.S.A.">
        <title>Comparative genomics of xylose-fermenting fungi for enhanced biofuel production.</title>
        <authorList>
            <person name="Wohlbach D.J."/>
            <person name="Kuo A."/>
            <person name="Sato T.K."/>
            <person name="Potts K.M."/>
            <person name="Salamov A.A."/>
            <person name="LaButti K.M."/>
            <person name="Sun H."/>
            <person name="Clum A."/>
            <person name="Pangilinan J.L."/>
            <person name="Lindquist E.A."/>
            <person name="Lucas S."/>
            <person name="Lapidus A."/>
            <person name="Jin M."/>
            <person name="Gunawan C."/>
            <person name="Balan V."/>
            <person name="Dale B.E."/>
            <person name="Jeffries T.W."/>
            <person name="Zinkel R."/>
            <person name="Barry K.W."/>
            <person name="Grigoriev I.V."/>
            <person name="Gasch A.P."/>
        </authorList>
    </citation>
    <scope>NUCLEOTIDE SEQUENCE [LARGE SCALE GENOMIC DNA]</scope>
    <source>
        <strain evidence="2">NRRL Y-27907 / 11-Y1</strain>
    </source>
</reference>
<dbReference type="AlphaFoldDB" id="G3AQ11"/>
<dbReference type="InParanoid" id="G3AQ11"/>
<dbReference type="Proteomes" id="UP000000709">
    <property type="component" value="Unassembled WGS sequence"/>
</dbReference>
<dbReference type="GeneID" id="18875128"/>
<dbReference type="RefSeq" id="XP_007375608.1">
    <property type="nucleotide sequence ID" value="XM_007375546.1"/>
</dbReference>
<gene>
    <name evidence="1" type="ORF">SPAPADRAFT_66958</name>
</gene>
<dbReference type="EMBL" id="GL996502">
    <property type="protein sequence ID" value="EGW32332.1"/>
    <property type="molecule type" value="Genomic_DNA"/>
</dbReference>